<dbReference type="Proteomes" id="UP001142055">
    <property type="component" value="Chromosome 1"/>
</dbReference>
<sequence length="107" mass="12156">MISKSLSTGARKLLVMRQISLAVRSMSGGHHHPEPPAEYKHFRMLKMSEAYPLPNQTYQEAYNRQQAKNNKYLLFSATLLLTAITLVSTTGTFDYLAPPPREVVNYK</sequence>
<keyword evidence="4" id="KW-1185">Reference proteome</keyword>
<evidence type="ECO:0000259" key="2">
    <source>
        <dbReference type="Pfam" id="PF16020"/>
    </source>
</evidence>
<evidence type="ECO:0000313" key="3">
    <source>
        <dbReference type="EMBL" id="KAJ6223969.1"/>
    </source>
</evidence>
<reference evidence="3" key="1">
    <citation type="submission" date="2022-12" db="EMBL/GenBank/DDBJ databases">
        <title>Genome assemblies of Blomia tropicalis.</title>
        <authorList>
            <person name="Cui Y."/>
        </authorList>
    </citation>
    <scope>NUCLEOTIDE SEQUENCE</scope>
    <source>
        <tissue evidence="3">Adult mites</tissue>
    </source>
</reference>
<dbReference type="OMA" id="SEEYAKC"/>
<name>A0A9Q0MEF1_BLOTA</name>
<dbReference type="OrthoDB" id="6487669at2759"/>
<proteinExistence type="predicted"/>
<gene>
    <name evidence="3" type="ORF">RDWZM_002514</name>
</gene>
<protein>
    <recommendedName>
        <fullName evidence="2">Deltamethrin resistance protein prag01 domain-containing protein</fullName>
    </recommendedName>
</protein>
<feature type="transmembrane region" description="Helical" evidence="1">
    <location>
        <begin position="72"/>
        <end position="93"/>
    </location>
</feature>
<keyword evidence="1" id="KW-0812">Transmembrane</keyword>
<keyword evidence="1" id="KW-1133">Transmembrane helix</keyword>
<dbReference type="EMBL" id="JAPWDV010000001">
    <property type="protein sequence ID" value="KAJ6223969.1"/>
    <property type="molecule type" value="Genomic_DNA"/>
</dbReference>
<organism evidence="3 4">
    <name type="scientific">Blomia tropicalis</name>
    <name type="common">Mite</name>
    <dbReference type="NCBI Taxonomy" id="40697"/>
    <lineage>
        <taxon>Eukaryota</taxon>
        <taxon>Metazoa</taxon>
        <taxon>Ecdysozoa</taxon>
        <taxon>Arthropoda</taxon>
        <taxon>Chelicerata</taxon>
        <taxon>Arachnida</taxon>
        <taxon>Acari</taxon>
        <taxon>Acariformes</taxon>
        <taxon>Sarcoptiformes</taxon>
        <taxon>Astigmata</taxon>
        <taxon>Glycyphagoidea</taxon>
        <taxon>Echimyopodidae</taxon>
        <taxon>Blomia</taxon>
    </lineage>
</organism>
<evidence type="ECO:0000313" key="4">
    <source>
        <dbReference type="Proteomes" id="UP001142055"/>
    </source>
</evidence>
<keyword evidence="1" id="KW-0472">Membrane</keyword>
<dbReference type="InterPro" id="IPR031973">
    <property type="entry name" value="Deltameth_res_prag01"/>
</dbReference>
<dbReference type="Pfam" id="PF16020">
    <property type="entry name" value="Deltameth_res"/>
    <property type="match status" value="1"/>
</dbReference>
<comment type="caution">
    <text evidence="3">The sequence shown here is derived from an EMBL/GenBank/DDBJ whole genome shotgun (WGS) entry which is preliminary data.</text>
</comment>
<accession>A0A9Q0MEF1</accession>
<evidence type="ECO:0000256" key="1">
    <source>
        <dbReference type="SAM" id="Phobius"/>
    </source>
</evidence>
<dbReference type="AlphaFoldDB" id="A0A9Q0MEF1"/>
<feature type="domain" description="Deltamethrin resistance protein prag01" evidence="2">
    <location>
        <begin position="52"/>
        <end position="100"/>
    </location>
</feature>